<feature type="non-terminal residue" evidence="5">
    <location>
        <position position="186"/>
    </location>
</feature>
<dbReference type="GO" id="GO:0006893">
    <property type="term" value="P:Golgi to plasma membrane transport"/>
    <property type="evidence" value="ECO:0007669"/>
    <property type="project" value="TreeGrafter"/>
</dbReference>
<evidence type="ECO:0000313" key="6">
    <source>
        <dbReference type="Proteomes" id="UP000824782"/>
    </source>
</evidence>
<feature type="non-terminal residue" evidence="5">
    <location>
        <position position="1"/>
    </location>
</feature>
<dbReference type="Proteomes" id="UP000824782">
    <property type="component" value="Unassembled WGS sequence"/>
</dbReference>
<accession>A0AAV6YBC2</accession>
<reference evidence="5" key="1">
    <citation type="thesis" date="2020" institute="ProQuest LLC" country="789 East Eisenhower Parkway, Ann Arbor, MI, USA">
        <title>Comparative Genomics and Chromosome Evolution.</title>
        <authorList>
            <person name="Mudd A.B."/>
        </authorList>
    </citation>
    <scope>NUCLEOTIDE SEQUENCE</scope>
    <source>
        <strain evidence="5">237g6f4</strain>
        <tissue evidence="5">Blood</tissue>
    </source>
</reference>
<evidence type="ECO:0000256" key="2">
    <source>
        <dbReference type="SAM" id="Coils"/>
    </source>
</evidence>
<evidence type="ECO:0000256" key="1">
    <source>
        <dbReference type="ARBA" id="ARBA00016765"/>
    </source>
</evidence>
<dbReference type="PANTHER" id="PTHR16441:SF0">
    <property type="entry name" value="COILED-COIL DOMAIN-CONTAINING PROTEIN 93"/>
    <property type="match status" value="1"/>
</dbReference>
<keyword evidence="2" id="KW-0175">Coiled coil</keyword>
<name>A0AAV6YBC2_ENGPU</name>
<evidence type="ECO:0000256" key="3">
    <source>
        <dbReference type="SAM" id="MobiDB-lite"/>
    </source>
</evidence>
<keyword evidence="6" id="KW-1185">Reference proteome</keyword>
<gene>
    <name evidence="5" type="ORF">GDO81_018953</name>
</gene>
<feature type="compositionally biased region" description="Basic and acidic residues" evidence="3">
    <location>
        <begin position="8"/>
        <end position="47"/>
    </location>
</feature>
<dbReference type="Pfam" id="PF09762">
    <property type="entry name" value="CCDC93_CC"/>
    <property type="match status" value="1"/>
</dbReference>
<dbReference type="PANTHER" id="PTHR16441">
    <property type="entry name" value="FIDIPIDINE"/>
    <property type="match status" value="1"/>
</dbReference>
<dbReference type="InterPro" id="IPR039116">
    <property type="entry name" value="CCDC93"/>
</dbReference>
<evidence type="ECO:0000259" key="4">
    <source>
        <dbReference type="Pfam" id="PF09762"/>
    </source>
</evidence>
<proteinExistence type="predicted"/>
<sequence length="186" mass="21414">DITQEEGTDSRDITQEEGTDSRDIIQEEGTDSRDIIQEEGTDSRDITQEEGPVWGAPVRAVDVIGSVFCVVSVLQKLRSLVAMNESLKTQEQQFRAHCRDEMSRLQQNIETLKAEVAESGEDKERSSLFEQQYRAEREKLQKIRLLLARRNREIAILQRKIDEVPSRAELTQYQKRFIELYGQGNA</sequence>
<comment type="caution">
    <text evidence="5">The sequence shown here is derived from an EMBL/GenBank/DDBJ whole genome shotgun (WGS) entry which is preliminary data.</text>
</comment>
<dbReference type="InterPro" id="IPR019159">
    <property type="entry name" value="CCDC93_CC"/>
</dbReference>
<protein>
    <recommendedName>
        <fullName evidence="1">Coiled-coil domain-containing protein 93</fullName>
    </recommendedName>
</protein>
<dbReference type="EMBL" id="WNYA01097058">
    <property type="protein sequence ID" value="KAG8534637.1"/>
    <property type="molecule type" value="Genomic_DNA"/>
</dbReference>
<dbReference type="AlphaFoldDB" id="A0AAV6YBC2"/>
<feature type="coiled-coil region" evidence="2">
    <location>
        <begin position="95"/>
        <end position="122"/>
    </location>
</feature>
<feature type="domain" description="CCDC93 coiled-coil" evidence="4">
    <location>
        <begin position="74"/>
        <end position="184"/>
    </location>
</feature>
<evidence type="ECO:0000313" key="5">
    <source>
        <dbReference type="EMBL" id="KAG8534637.1"/>
    </source>
</evidence>
<organism evidence="5 6">
    <name type="scientific">Engystomops pustulosus</name>
    <name type="common">Tungara frog</name>
    <name type="synonym">Physalaemus pustulosus</name>
    <dbReference type="NCBI Taxonomy" id="76066"/>
    <lineage>
        <taxon>Eukaryota</taxon>
        <taxon>Metazoa</taxon>
        <taxon>Chordata</taxon>
        <taxon>Craniata</taxon>
        <taxon>Vertebrata</taxon>
        <taxon>Euteleostomi</taxon>
        <taxon>Amphibia</taxon>
        <taxon>Batrachia</taxon>
        <taxon>Anura</taxon>
        <taxon>Neobatrachia</taxon>
        <taxon>Hyloidea</taxon>
        <taxon>Leptodactylidae</taxon>
        <taxon>Leiuperinae</taxon>
        <taxon>Engystomops</taxon>
    </lineage>
</organism>
<feature type="region of interest" description="Disordered" evidence="3">
    <location>
        <begin position="1"/>
        <end position="50"/>
    </location>
</feature>